<evidence type="ECO:0000256" key="1">
    <source>
        <dbReference type="SAM" id="Phobius"/>
    </source>
</evidence>
<dbReference type="RefSeq" id="WP_304447603.1">
    <property type="nucleotide sequence ID" value="NZ_JARRAH010000001.1"/>
</dbReference>
<dbReference type="EMBL" id="JBHSXM010000001">
    <property type="protein sequence ID" value="MFC6835908.1"/>
    <property type="molecule type" value="Genomic_DNA"/>
</dbReference>
<keyword evidence="1" id="KW-0812">Transmembrane</keyword>
<accession>A0ABD5UAQ3</accession>
<keyword evidence="3" id="KW-1185">Reference proteome</keyword>
<dbReference type="Proteomes" id="UP001596406">
    <property type="component" value="Unassembled WGS sequence"/>
</dbReference>
<sequence length="63" mass="7349">MEREQSTTTEWLLVGAWLLALVALFFALAVDDTVVPRDRWRDLPAGWPLRRLVSRRNSRRPST</sequence>
<organism evidence="2 3">
    <name type="scientific">Halomarina ordinaria</name>
    <dbReference type="NCBI Taxonomy" id="3033939"/>
    <lineage>
        <taxon>Archaea</taxon>
        <taxon>Methanobacteriati</taxon>
        <taxon>Methanobacteriota</taxon>
        <taxon>Stenosarchaea group</taxon>
        <taxon>Halobacteria</taxon>
        <taxon>Halobacteriales</taxon>
        <taxon>Natronomonadaceae</taxon>
        <taxon>Halomarina</taxon>
    </lineage>
</organism>
<keyword evidence="1" id="KW-1133">Transmembrane helix</keyword>
<evidence type="ECO:0000313" key="2">
    <source>
        <dbReference type="EMBL" id="MFC6835908.1"/>
    </source>
</evidence>
<dbReference type="AlphaFoldDB" id="A0ABD5UAQ3"/>
<name>A0ABD5UAQ3_9EURY</name>
<comment type="caution">
    <text evidence="2">The sequence shown here is derived from an EMBL/GenBank/DDBJ whole genome shotgun (WGS) entry which is preliminary data.</text>
</comment>
<reference evidence="2 3" key="1">
    <citation type="journal article" date="2019" name="Int. J. Syst. Evol. Microbiol.">
        <title>The Global Catalogue of Microorganisms (GCM) 10K type strain sequencing project: providing services to taxonomists for standard genome sequencing and annotation.</title>
        <authorList>
            <consortium name="The Broad Institute Genomics Platform"/>
            <consortium name="The Broad Institute Genome Sequencing Center for Infectious Disease"/>
            <person name="Wu L."/>
            <person name="Ma J."/>
        </authorList>
    </citation>
    <scope>NUCLEOTIDE SEQUENCE [LARGE SCALE GENOMIC DNA]</scope>
    <source>
        <strain evidence="2 3">PSRA2</strain>
    </source>
</reference>
<proteinExistence type="predicted"/>
<evidence type="ECO:0000313" key="3">
    <source>
        <dbReference type="Proteomes" id="UP001596406"/>
    </source>
</evidence>
<keyword evidence="1" id="KW-0472">Membrane</keyword>
<feature type="transmembrane region" description="Helical" evidence="1">
    <location>
        <begin position="12"/>
        <end position="30"/>
    </location>
</feature>
<protein>
    <submittedName>
        <fullName evidence="2">Uncharacterized protein</fullName>
    </submittedName>
</protein>
<gene>
    <name evidence="2" type="ORF">ACFQHK_05230</name>
</gene>